<sequence length="103" mass="11555">MKLLEEYETSGLLQKEFAAKHDVSLNTLQYWLYKRTKRAPKLESNTPTKFLPVELVPSTALSARREMAPVVSSLVLELPTGARVTFPPNTPARFVAELLAALR</sequence>
<accession>A0A2W5UJ94</accession>
<evidence type="ECO:0008006" key="3">
    <source>
        <dbReference type="Google" id="ProtNLM"/>
    </source>
</evidence>
<dbReference type="Proteomes" id="UP000249061">
    <property type="component" value="Unassembled WGS sequence"/>
</dbReference>
<evidence type="ECO:0000313" key="2">
    <source>
        <dbReference type="Proteomes" id="UP000249061"/>
    </source>
</evidence>
<dbReference type="AlphaFoldDB" id="A0A2W5UJ94"/>
<gene>
    <name evidence="1" type="ORF">DI536_36120</name>
</gene>
<evidence type="ECO:0000313" key="1">
    <source>
        <dbReference type="EMBL" id="PZR03324.1"/>
    </source>
</evidence>
<name>A0A2W5UJ94_9BACT</name>
<protein>
    <recommendedName>
        <fullName evidence="3">Transposase</fullName>
    </recommendedName>
</protein>
<proteinExistence type="predicted"/>
<dbReference type="EMBL" id="QFQP01000098">
    <property type="protein sequence ID" value="PZR03324.1"/>
    <property type="molecule type" value="Genomic_DNA"/>
</dbReference>
<reference evidence="1 2" key="1">
    <citation type="submission" date="2017-08" db="EMBL/GenBank/DDBJ databases">
        <title>Infants hospitalized years apart are colonized by the same room-sourced microbial strains.</title>
        <authorList>
            <person name="Brooks B."/>
            <person name="Olm M.R."/>
            <person name="Firek B.A."/>
            <person name="Baker R."/>
            <person name="Thomas B.C."/>
            <person name="Morowitz M.J."/>
            <person name="Banfield J.F."/>
        </authorList>
    </citation>
    <scope>NUCLEOTIDE SEQUENCE [LARGE SCALE GENOMIC DNA]</scope>
    <source>
        <strain evidence="1">S2_003_000_R2_14</strain>
    </source>
</reference>
<comment type="caution">
    <text evidence="1">The sequence shown here is derived from an EMBL/GenBank/DDBJ whole genome shotgun (WGS) entry which is preliminary data.</text>
</comment>
<organism evidence="1 2">
    <name type="scientific">Archangium gephyra</name>
    <dbReference type="NCBI Taxonomy" id="48"/>
    <lineage>
        <taxon>Bacteria</taxon>
        <taxon>Pseudomonadati</taxon>
        <taxon>Myxococcota</taxon>
        <taxon>Myxococcia</taxon>
        <taxon>Myxococcales</taxon>
        <taxon>Cystobacterineae</taxon>
        <taxon>Archangiaceae</taxon>
        <taxon>Archangium</taxon>
    </lineage>
</organism>
<dbReference type="NCBIfam" id="NF047593">
    <property type="entry name" value="IS66_ISAeme5_TnpA"/>
    <property type="match status" value="1"/>
</dbReference>